<gene>
    <name evidence="4" type="ORF">PGLA1383_LOCUS11658</name>
</gene>
<reference evidence="4" key="1">
    <citation type="submission" date="2021-02" db="EMBL/GenBank/DDBJ databases">
        <authorList>
            <person name="Dougan E. K."/>
            <person name="Rhodes N."/>
            <person name="Thang M."/>
            <person name="Chan C."/>
        </authorList>
    </citation>
    <scope>NUCLEOTIDE SEQUENCE</scope>
</reference>
<comment type="caution">
    <text evidence="4">The sequence shown here is derived from an EMBL/GenBank/DDBJ whole genome shotgun (WGS) entry which is preliminary data.</text>
</comment>
<dbReference type="GO" id="GO:0032045">
    <property type="term" value="C:guanyl-nucleotide exchange factor complex"/>
    <property type="evidence" value="ECO:0007669"/>
    <property type="project" value="TreeGrafter"/>
</dbReference>
<comment type="subcellular location">
    <subcellularLocation>
        <location evidence="1">Cytoplasm</location>
    </subcellularLocation>
</comment>
<organism evidence="4 5">
    <name type="scientific">Polarella glacialis</name>
    <name type="common">Dinoflagellate</name>
    <dbReference type="NCBI Taxonomy" id="89957"/>
    <lineage>
        <taxon>Eukaryota</taxon>
        <taxon>Sar</taxon>
        <taxon>Alveolata</taxon>
        <taxon>Dinophyceae</taxon>
        <taxon>Suessiales</taxon>
        <taxon>Suessiaceae</taxon>
        <taxon>Polarella</taxon>
    </lineage>
</organism>
<dbReference type="EMBL" id="CAJNNV010006072">
    <property type="protein sequence ID" value="CAE8593042.1"/>
    <property type="molecule type" value="Genomic_DNA"/>
</dbReference>
<dbReference type="GO" id="GO:0005737">
    <property type="term" value="C:cytoplasm"/>
    <property type="evidence" value="ECO:0007669"/>
    <property type="project" value="UniProtKB-SubCell"/>
</dbReference>
<keyword evidence="5" id="KW-1185">Reference proteome</keyword>
<evidence type="ECO:0000256" key="1">
    <source>
        <dbReference type="ARBA" id="ARBA00004496"/>
    </source>
</evidence>
<keyword evidence="2" id="KW-0963">Cytoplasm</keyword>
<evidence type="ECO:0000313" key="5">
    <source>
        <dbReference type="Proteomes" id="UP000654075"/>
    </source>
</evidence>
<dbReference type="AlphaFoldDB" id="A0A813DUH7"/>
<feature type="compositionally biased region" description="Low complexity" evidence="3">
    <location>
        <begin position="208"/>
        <end position="248"/>
    </location>
</feature>
<feature type="region of interest" description="Disordered" evidence="3">
    <location>
        <begin position="89"/>
        <end position="112"/>
    </location>
</feature>
<feature type="region of interest" description="Disordered" evidence="3">
    <location>
        <begin position="158"/>
        <end position="248"/>
    </location>
</feature>
<accession>A0A813DUH7</accession>
<evidence type="ECO:0000313" key="4">
    <source>
        <dbReference type="EMBL" id="CAE8593042.1"/>
    </source>
</evidence>
<feature type="non-terminal residue" evidence="4">
    <location>
        <position position="248"/>
    </location>
</feature>
<dbReference type="PANTHER" id="PTHR31334">
    <property type="entry name" value="SMITH-MAGENIS SYNDROME REGION GENE 8 PROTEIN"/>
    <property type="match status" value="1"/>
</dbReference>
<sequence length="248" mass="26777">MSEVARDVRPTATAMTATRMFEARVKGLAVVSTKRRSPRMEPQRCWVRPRHPKDELGEPGSGLAPSVEVWGSSAGSAALATSPMAGRSLEASLQGAGRSPGSRSPLSLRSNFQQGPCWQGSLDAAAVLPKIGTLKGEERPFTVPSVPLSWFQALTPSLEQQPTSPTPCAAKTPLEQARWKWRPPGSRKPGSAPERRRGVEHSPRKNSKNSNSSNNNNNNNNNSNSNSSNNNNRNNNDDNNNSNSNSNN</sequence>
<name>A0A813DUH7_POLGL</name>
<dbReference type="PANTHER" id="PTHR31334:SF1">
    <property type="entry name" value="GUANINE NUCLEOTIDE EXCHANGE PROTEIN SMCR8"/>
    <property type="match status" value="1"/>
</dbReference>
<feature type="region of interest" description="Disordered" evidence="3">
    <location>
        <begin position="32"/>
        <end position="64"/>
    </location>
</feature>
<proteinExistence type="predicted"/>
<feature type="compositionally biased region" description="Basic and acidic residues" evidence="3">
    <location>
        <begin position="193"/>
        <end position="203"/>
    </location>
</feature>
<evidence type="ECO:0000256" key="2">
    <source>
        <dbReference type="ARBA" id="ARBA00022490"/>
    </source>
</evidence>
<feature type="compositionally biased region" description="Low complexity" evidence="3">
    <location>
        <begin position="97"/>
        <end position="110"/>
    </location>
</feature>
<dbReference type="Proteomes" id="UP000654075">
    <property type="component" value="Unassembled WGS sequence"/>
</dbReference>
<protein>
    <submittedName>
        <fullName evidence="4">Uncharacterized protein</fullName>
    </submittedName>
</protein>
<evidence type="ECO:0000256" key="3">
    <source>
        <dbReference type="SAM" id="MobiDB-lite"/>
    </source>
</evidence>